<organism evidence="3 4">
    <name type="scientific">Bugula neritina</name>
    <name type="common">Brown bryozoan</name>
    <name type="synonym">Sertularia neritina</name>
    <dbReference type="NCBI Taxonomy" id="10212"/>
    <lineage>
        <taxon>Eukaryota</taxon>
        <taxon>Metazoa</taxon>
        <taxon>Spiralia</taxon>
        <taxon>Lophotrochozoa</taxon>
        <taxon>Bryozoa</taxon>
        <taxon>Gymnolaemata</taxon>
        <taxon>Cheilostomatida</taxon>
        <taxon>Flustrina</taxon>
        <taxon>Buguloidea</taxon>
        <taxon>Bugulidae</taxon>
        <taxon>Bugula</taxon>
    </lineage>
</organism>
<proteinExistence type="predicted"/>
<name>A0A7J7JEN9_BUGNE</name>
<dbReference type="AlphaFoldDB" id="A0A7J7JEN9"/>
<dbReference type="OrthoDB" id="1287559at2759"/>
<evidence type="ECO:0000256" key="1">
    <source>
        <dbReference type="SAM" id="MobiDB-lite"/>
    </source>
</evidence>
<evidence type="ECO:0000313" key="3">
    <source>
        <dbReference type="EMBL" id="KAF6024303.1"/>
    </source>
</evidence>
<evidence type="ECO:0000259" key="2">
    <source>
        <dbReference type="Pfam" id="PF11861"/>
    </source>
</evidence>
<dbReference type="Proteomes" id="UP000593567">
    <property type="component" value="Unassembled WGS sequence"/>
</dbReference>
<evidence type="ECO:0000313" key="4">
    <source>
        <dbReference type="Proteomes" id="UP000593567"/>
    </source>
</evidence>
<dbReference type="InterPro" id="IPR024576">
    <property type="entry name" value="rRNA_MeTfrase_Spb1_DUF3381"/>
</dbReference>
<accession>A0A7J7JEN9</accession>
<gene>
    <name evidence="3" type="ORF">EB796_017396</name>
</gene>
<feature type="region of interest" description="Disordered" evidence="1">
    <location>
        <begin position="97"/>
        <end position="124"/>
    </location>
</feature>
<protein>
    <submittedName>
        <fullName evidence="3">FTSJ3</fullName>
    </submittedName>
</protein>
<dbReference type="Pfam" id="PF11861">
    <property type="entry name" value="DUF3381"/>
    <property type="match status" value="1"/>
</dbReference>
<reference evidence="3" key="1">
    <citation type="submission" date="2020-06" db="EMBL/GenBank/DDBJ databases">
        <title>Draft genome of Bugula neritina, a colonial animal packing powerful symbionts and potential medicines.</title>
        <authorList>
            <person name="Rayko M."/>
        </authorList>
    </citation>
    <scope>NUCLEOTIDE SEQUENCE [LARGE SCALE GENOMIC DNA]</scope>
    <source>
        <strain evidence="3">Kwan_BN1</strain>
    </source>
</reference>
<sequence length="124" mass="14530">MIIYVSKFCRKAEGYKEGDYTQHTKLSVTDFINDPKYMDRLALASELVVDKEEYKKHSSTTPEVLECCKDIKILGKADIKLLIYWRKQLAKTLKELESAETGEQEVEGRSPVRRKRSLKKRKMR</sequence>
<feature type="domain" description="DUF3381" evidence="2">
    <location>
        <begin position="9"/>
        <end position="107"/>
    </location>
</feature>
<dbReference type="EMBL" id="VXIV02002594">
    <property type="protein sequence ID" value="KAF6024303.1"/>
    <property type="molecule type" value="Genomic_DNA"/>
</dbReference>
<feature type="compositionally biased region" description="Basic residues" evidence="1">
    <location>
        <begin position="111"/>
        <end position="124"/>
    </location>
</feature>
<comment type="caution">
    <text evidence="3">The sequence shown here is derived from an EMBL/GenBank/DDBJ whole genome shotgun (WGS) entry which is preliminary data.</text>
</comment>
<keyword evidence="4" id="KW-1185">Reference proteome</keyword>